<comment type="caution">
    <text evidence="2">The sequence shown here is derived from an EMBL/GenBank/DDBJ whole genome shotgun (WGS) entry which is preliminary data.</text>
</comment>
<evidence type="ECO:0000256" key="1">
    <source>
        <dbReference type="SAM" id="MobiDB-lite"/>
    </source>
</evidence>
<feature type="region of interest" description="Disordered" evidence="1">
    <location>
        <begin position="337"/>
        <end position="365"/>
    </location>
</feature>
<name>A0A250X283_9CHLO</name>
<evidence type="ECO:0000313" key="2">
    <source>
        <dbReference type="EMBL" id="GAX77187.1"/>
    </source>
</evidence>
<dbReference type="AlphaFoldDB" id="A0A250X283"/>
<protein>
    <submittedName>
        <fullName evidence="2">Uncharacterized protein</fullName>
    </submittedName>
</protein>
<keyword evidence="3" id="KW-1185">Reference proteome</keyword>
<feature type="compositionally biased region" description="Polar residues" evidence="1">
    <location>
        <begin position="340"/>
        <end position="365"/>
    </location>
</feature>
<feature type="compositionally biased region" description="Polar residues" evidence="1">
    <location>
        <begin position="414"/>
        <end position="461"/>
    </location>
</feature>
<organism evidence="2 3">
    <name type="scientific">Chlamydomonas eustigma</name>
    <dbReference type="NCBI Taxonomy" id="1157962"/>
    <lineage>
        <taxon>Eukaryota</taxon>
        <taxon>Viridiplantae</taxon>
        <taxon>Chlorophyta</taxon>
        <taxon>core chlorophytes</taxon>
        <taxon>Chlorophyceae</taxon>
        <taxon>CS clade</taxon>
        <taxon>Chlamydomonadales</taxon>
        <taxon>Chlamydomonadaceae</taxon>
        <taxon>Chlamydomonas</taxon>
    </lineage>
</organism>
<proteinExistence type="predicted"/>
<sequence>MRDTIARLLLEKSNNQDGDSSEDGNVQFSTPFHSGGGMFISSAIDVVDRILLGGALDLRDLLHVRESLVMVASASFGPLNSIWKQRSALQTIAEGSGEDQEVKLALQQLFGEGYGQQSLQEQGEDYDINAALKASSGPAIQASKLNASMIMPSMTSHEVAPDYLKPMSATSAWSGKLHVLPSLSPQKPESPTVIIGPSDQQLAPAASACDNVFGVSPLKGLLVASDVDEIPQLGNSSAGKEDLKEDILNQARGGIQQIPPTFSSLVKRKLAALKGGRLFGGEDGGSMLASGKLPLTPDPEGTTGSSEGVHDKAALMMRTGTKARGVIPVQEEKAVADANRSANDATILPTTSAASSESPFETSPNARNQKTIALQQMQSRQYQSINKYGQLSSAAAETGFPGLNSPPSRFASLATHTQSETKGGSTSAATGSMPPSANQLFPQAPSTSRRTSYPSAPTNKRYQSHEDGRSVPSIDLLATKLVHRINLRTRGVQ</sequence>
<accession>A0A250X283</accession>
<gene>
    <name evidence="2" type="ORF">CEUSTIGMA_g4633.t1</name>
</gene>
<feature type="region of interest" description="Disordered" evidence="1">
    <location>
        <begin position="398"/>
        <end position="469"/>
    </location>
</feature>
<reference evidence="2 3" key="1">
    <citation type="submission" date="2017-08" db="EMBL/GenBank/DDBJ databases">
        <title>Acidophilic green algal genome provides insights into adaptation to an acidic environment.</title>
        <authorList>
            <person name="Hirooka S."/>
            <person name="Hirose Y."/>
            <person name="Kanesaki Y."/>
            <person name="Higuchi S."/>
            <person name="Fujiwara T."/>
            <person name="Onuma R."/>
            <person name="Era A."/>
            <person name="Ohbayashi R."/>
            <person name="Uzuka A."/>
            <person name="Nozaki H."/>
            <person name="Yoshikawa H."/>
            <person name="Miyagishima S.Y."/>
        </authorList>
    </citation>
    <scope>NUCLEOTIDE SEQUENCE [LARGE SCALE GENOMIC DNA]</scope>
    <source>
        <strain evidence="2 3">NIES-2499</strain>
    </source>
</reference>
<evidence type="ECO:0000313" key="3">
    <source>
        <dbReference type="Proteomes" id="UP000232323"/>
    </source>
</evidence>
<dbReference type="Proteomes" id="UP000232323">
    <property type="component" value="Unassembled WGS sequence"/>
</dbReference>
<dbReference type="EMBL" id="BEGY01000023">
    <property type="protein sequence ID" value="GAX77187.1"/>
    <property type="molecule type" value="Genomic_DNA"/>
</dbReference>